<dbReference type="Gene3D" id="3.90.180.10">
    <property type="entry name" value="Medium-chain alcohol dehydrogenases, catalytic domain"/>
    <property type="match status" value="1"/>
</dbReference>
<dbReference type="InterPro" id="IPR020843">
    <property type="entry name" value="ER"/>
</dbReference>
<dbReference type="InterPro" id="IPR011032">
    <property type="entry name" value="GroES-like_sf"/>
</dbReference>
<evidence type="ECO:0000256" key="4">
    <source>
        <dbReference type="ARBA" id="ARBA00022833"/>
    </source>
</evidence>
<dbReference type="InterPro" id="IPR013154">
    <property type="entry name" value="ADH-like_N"/>
</dbReference>
<evidence type="ECO:0000256" key="5">
    <source>
        <dbReference type="ARBA" id="ARBA00023002"/>
    </source>
</evidence>
<evidence type="ECO:0000256" key="3">
    <source>
        <dbReference type="ARBA" id="ARBA00022723"/>
    </source>
</evidence>
<evidence type="ECO:0000259" key="7">
    <source>
        <dbReference type="SMART" id="SM00829"/>
    </source>
</evidence>
<keyword evidence="9" id="KW-1185">Reference proteome</keyword>
<dbReference type="PANTHER" id="PTHR42813">
    <property type="entry name" value="ZINC-TYPE ALCOHOL DEHYDROGENASE-LIKE"/>
    <property type="match status" value="1"/>
</dbReference>
<gene>
    <name evidence="8" type="ORF">EV378_5155</name>
</gene>
<evidence type="ECO:0000256" key="6">
    <source>
        <dbReference type="RuleBase" id="RU361277"/>
    </source>
</evidence>
<keyword evidence="5" id="KW-0560">Oxidoreductase</keyword>
<dbReference type="Pfam" id="PF00107">
    <property type="entry name" value="ADH_zinc_N"/>
    <property type="match status" value="1"/>
</dbReference>
<dbReference type="InterPro" id="IPR002328">
    <property type="entry name" value="ADH_Zn_CS"/>
</dbReference>
<dbReference type="AlphaFoldDB" id="A0A4V2PHL3"/>
<dbReference type="Gene3D" id="3.40.50.720">
    <property type="entry name" value="NAD(P)-binding Rossmann-like Domain"/>
    <property type="match status" value="1"/>
</dbReference>
<evidence type="ECO:0000256" key="2">
    <source>
        <dbReference type="ARBA" id="ARBA00008072"/>
    </source>
</evidence>
<sequence>MPDTMKCLAFVDAGTVQLIDREIPKAGPGEAVVRSTASLICTSDVHTVAGVLPVPYGRLLGHESVGVVHEVGEGVTRAKVGDRVAVNAVTPDGTCDNCQRGLSSQCGGPLGGYRFTVQKDGNLAEYFHVNDADYNLAPIPEGLADEVAVYACDMLSTGFAGAQNAHIPLGGTVAVFAQGAVGLSATIGAKLLGAGLIITVEGIPNRAALSKQFGADIVIDPADGNVAEQIVDITHGGVDSAVEALGSQATWEGCLYATKEGGTISNVGYHGEGGPTLTIPLDAFGLGMAGKRITTDLCPGGRDRMERIMRLLATGKVDPTPMTTHRVGIGDAEAAFEMMRTKSDNVVKPLITF</sequence>
<comment type="similarity">
    <text evidence="2 6">Belongs to the zinc-containing alcohol dehydrogenase family.</text>
</comment>
<comment type="cofactor">
    <cofactor evidence="1 6">
        <name>Zn(2+)</name>
        <dbReference type="ChEBI" id="CHEBI:29105"/>
    </cofactor>
</comment>
<keyword evidence="3 6" id="KW-0479">Metal-binding</keyword>
<dbReference type="RefSeq" id="WP_207908867.1">
    <property type="nucleotide sequence ID" value="NZ_SMFZ01000002.1"/>
</dbReference>
<dbReference type="PANTHER" id="PTHR42813:SF4">
    <property type="entry name" value="NADP-DEPENDENT ISOPROPANOL DEHYDROGENASE"/>
    <property type="match status" value="1"/>
</dbReference>
<dbReference type="PROSITE" id="PS00059">
    <property type="entry name" value="ADH_ZINC"/>
    <property type="match status" value="1"/>
</dbReference>
<protein>
    <submittedName>
        <fullName evidence="8">Threonine dehydrogenase-like Zn-dependent dehydrogenase</fullName>
    </submittedName>
</protein>
<feature type="domain" description="Enoyl reductase (ER)" evidence="7">
    <location>
        <begin position="14"/>
        <end position="347"/>
    </location>
</feature>
<dbReference type="InterPro" id="IPR013149">
    <property type="entry name" value="ADH-like_C"/>
</dbReference>
<dbReference type="Pfam" id="PF08240">
    <property type="entry name" value="ADH_N"/>
    <property type="match status" value="1"/>
</dbReference>
<dbReference type="EMBL" id="SMFZ01000002">
    <property type="protein sequence ID" value="TCK21176.1"/>
    <property type="molecule type" value="Genomic_DNA"/>
</dbReference>
<evidence type="ECO:0000256" key="1">
    <source>
        <dbReference type="ARBA" id="ARBA00001947"/>
    </source>
</evidence>
<evidence type="ECO:0000313" key="8">
    <source>
        <dbReference type="EMBL" id="TCK21176.1"/>
    </source>
</evidence>
<dbReference type="SUPFAM" id="SSF51735">
    <property type="entry name" value="NAD(P)-binding Rossmann-fold domains"/>
    <property type="match status" value="1"/>
</dbReference>
<dbReference type="GO" id="GO:0016491">
    <property type="term" value="F:oxidoreductase activity"/>
    <property type="evidence" value="ECO:0007669"/>
    <property type="project" value="UniProtKB-KW"/>
</dbReference>
<organism evidence="8 9">
    <name type="scientific">Pseudonocardia endophytica</name>
    <dbReference type="NCBI Taxonomy" id="401976"/>
    <lineage>
        <taxon>Bacteria</taxon>
        <taxon>Bacillati</taxon>
        <taxon>Actinomycetota</taxon>
        <taxon>Actinomycetes</taxon>
        <taxon>Pseudonocardiales</taxon>
        <taxon>Pseudonocardiaceae</taxon>
        <taxon>Pseudonocardia</taxon>
    </lineage>
</organism>
<keyword evidence="4 6" id="KW-0862">Zinc</keyword>
<evidence type="ECO:0000313" key="9">
    <source>
        <dbReference type="Proteomes" id="UP000295560"/>
    </source>
</evidence>
<name>A0A4V2PHL3_PSEEN</name>
<reference evidence="8 9" key="1">
    <citation type="submission" date="2019-03" db="EMBL/GenBank/DDBJ databases">
        <title>Sequencing the genomes of 1000 actinobacteria strains.</title>
        <authorList>
            <person name="Klenk H.-P."/>
        </authorList>
    </citation>
    <scope>NUCLEOTIDE SEQUENCE [LARGE SCALE GENOMIC DNA]</scope>
    <source>
        <strain evidence="8 9">DSM 44969</strain>
    </source>
</reference>
<accession>A0A4V2PHL3</accession>
<dbReference type="SMART" id="SM00829">
    <property type="entry name" value="PKS_ER"/>
    <property type="match status" value="1"/>
</dbReference>
<dbReference type="InterPro" id="IPR036291">
    <property type="entry name" value="NAD(P)-bd_dom_sf"/>
</dbReference>
<dbReference type="SUPFAM" id="SSF50129">
    <property type="entry name" value="GroES-like"/>
    <property type="match status" value="1"/>
</dbReference>
<proteinExistence type="inferred from homology"/>
<dbReference type="Proteomes" id="UP000295560">
    <property type="component" value="Unassembled WGS sequence"/>
</dbReference>
<comment type="caution">
    <text evidence="8">The sequence shown here is derived from an EMBL/GenBank/DDBJ whole genome shotgun (WGS) entry which is preliminary data.</text>
</comment>
<dbReference type="GO" id="GO:0008270">
    <property type="term" value="F:zinc ion binding"/>
    <property type="evidence" value="ECO:0007669"/>
    <property type="project" value="InterPro"/>
</dbReference>